<dbReference type="RefSeq" id="WP_073289290.1">
    <property type="nucleotide sequence ID" value="NZ_FRCP01000015.1"/>
</dbReference>
<reference evidence="7 8" key="1">
    <citation type="submission" date="2016-11" db="EMBL/GenBank/DDBJ databases">
        <authorList>
            <person name="Jaros S."/>
            <person name="Januszkiewicz K."/>
            <person name="Wedrychowicz H."/>
        </authorList>
    </citation>
    <scope>NUCLEOTIDE SEQUENCE [LARGE SCALE GENOMIC DNA]</scope>
    <source>
        <strain evidence="7 8">DSM 15930</strain>
    </source>
</reference>
<dbReference type="PANTHER" id="PTHR33507:SF3">
    <property type="entry name" value="INNER MEMBRANE PROTEIN YBBJ"/>
    <property type="match status" value="1"/>
</dbReference>
<keyword evidence="8" id="KW-1185">Reference proteome</keyword>
<feature type="transmembrane region" description="Helical" evidence="5">
    <location>
        <begin position="34"/>
        <end position="62"/>
    </location>
</feature>
<dbReference type="EMBL" id="FRCP01000015">
    <property type="protein sequence ID" value="SHM73124.1"/>
    <property type="molecule type" value="Genomic_DNA"/>
</dbReference>
<accession>A0A1M7L5K0</accession>
<dbReference type="STRING" id="1120996.SAMN02746066_03081"/>
<dbReference type="GO" id="GO:0006508">
    <property type="term" value="P:proteolysis"/>
    <property type="evidence" value="ECO:0007669"/>
    <property type="project" value="UniProtKB-KW"/>
</dbReference>
<comment type="subcellular location">
    <subcellularLocation>
        <location evidence="1">Membrane</location>
        <topology evidence="1">Multi-pass membrane protein</topology>
    </subcellularLocation>
</comment>
<feature type="domain" description="NfeD-like C-terminal" evidence="6">
    <location>
        <begin position="81"/>
        <end position="141"/>
    </location>
</feature>
<dbReference type="PANTHER" id="PTHR33507">
    <property type="entry name" value="INNER MEMBRANE PROTEIN YBBJ"/>
    <property type="match status" value="1"/>
</dbReference>
<dbReference type="InterPro" id="IPR012340">
    <property type="entry name" value="NA-bd_OB-fold"/>
</dbReference>
<evidence type="ECO:0000256" key="4">
    <source>
        <dbReference type="ARBA" id="ARBA00023136"/>
    </source>
</evidence>
<evidence type="ECO:0000313" key="8">
    <source>
        <dbReference type="Proteomes" id="UP000184038"/>
    </source>
</evidence>
<feature type="transmembrane region" description="Helical" evidence="5">
    <location>
        <begin position="7"/>
        <end position="28"/>
    </location>
</feature>
<dbReference type="AlphaFoldDB" id="A0A1M7L5K0"/>
<keyword evidence="4 5" id="KW-0472">Membrane</keyword>
<evidence type="ECO:0000259" key="6">
    <source>
        <dbReference type="Pfam" id="PF01957"/>
    </source>
</evidence>
<dbReference type="OrthoDB" id="5054at2"/>
<protein>
    <submittedName>
        <fullName evidence="7">Membrane protein implicated in regulation of membrane protease activity</fullName>
    </submittedName>
</protein>
<dbReference type="Gene3D" id="2.40.50.140">
    <property type="entry name" value="Nucleic acid-binding proteins"/>
    <property type="match status" value="1"/>
</dbReference>
<name>A0A1M7L5K0_9FIRM</name>
<keyword evidence="3 5" id="KW-1133">Transmembrane helix</keyword>
<proteinExistence type="predicted"/>
<sequence>MESFYWLIAVAVLLIIEITTLGLTTIWFAGGALIAFLASILGASYLIQFILFVVVSVILLCFTRPLALRYFNNHRARTNYESIIGQTAKVTSTIDNFNQAGSANVGGQEWTARAERDDDIIEPGTLVKIIAIKGVKLIVTR</sequence>
<dbReference type="GO" id="GO:0005886">
    <property type="term" value="C:plasma membrane"/>
    <property type="evidence" value="ECO:0007669"/>
    <property type="project" value="TreeGrafter"/>
</dbReference>
<evidence type="ECO:0000256" key="3">
    <source>
        <dbReference type="ARBA" id="ARBA00022989"/>
    </source>
</evidence>
<keyword evidence="7" id="KW-0645">Protease</keyword>
<organism evidence="7 8">
    <name type="scientific">Anaerosporobacter mobilis DSM 15930</name>
    <dbReference type="NCBI Taxonomy" id="1120996"/>
    <lineage>
        <taxon>Bacteria</taxon>
        <taxon>Bacillati</taxon>
        <taxon>Bacillota</taxon>
        <taxon>Clostridia</taxon>
        <taxon>Lachnospirales</taxon>
        <taxon>Lachnospiraceae</taxon>
        <taxon>Anaerosporobacter</taxon>
    </lineage>
</organism>
<keyword evidence="7" id="KW-0378">Hydrolase</keyword>
<evidence type="ECO:0000256" key="1">
    <source>
        <dbReference type="ARBA" id="ARBA00004141"/>
    </source>
</evidence>
<dbReference type="Pfam" id="PF01957">
    <property type="entry name" value="NfeD"/>
    <property type="match status" value="1"/>
</dbReference>
<evidence type="ECO:0000256" key="5">
    <source>
        <dbReference type="SAM" id="Phobius"/>
    </source>
</evidence>
<dbReference type="SUPFAM" id="SSF141322">
    <property type="entry name" value="NfeD domain-like"/>
    <property type="match status" value="1"/>
</dbReference>
<dbReference type="InterPro" id="IPR052165">
    <property type="entry name" value="Membrane_assoc_protease"/>
</dbReference>
<evidence type="ECO:0000313" key="7">
    <source>
        <dbReference type="EMBL" id="SHM73124.1"/>
    </source>
</evidence>
<evidence type="ECO:0000256" key="2">
    <source>
        <dbReference type="ARBA" id="ARBA00022692"/>
    </source>
</evidence>
<dbReference type="Proteomes" id="UP000184038">
    <property type="component" value="Unassembled WGS sequence"/>
</dbReference>
<dbReference type="InterPro" id="IPR002810">
    <property type="entry name" value="NfeD-like_C"/>
</dbReference>
<keyword evidence="2 5" id="KW-0812">Transmembrane</keyword>
<gene>
    <name evidence="7" type="ORF">SAMN02746066_03081</name>
</gene>
<dbReference type="GO" id="GO:0008233">
    <property type="term" value="F:peptidase activity"/>
    <property type="evidence" value="ECO:0007669"/>
    <property type="project" value="UniProtKB-KW"/>
</dbReference>